<keyword evidence="3" id="KW-1185">Reference proteome</keyword>
<feature type="compositionally biased region" description="Low complexity" evidence="1">
    <location>
        <begin position="132"/>
        <end position="145"/>
    </location>
</feature>
<dbReference type="KEGG" id="tva:4757955"/>
<reference evidence="2" key="1">
    <citation type="submission" date="2006-10" db="EMBL/GenBank/DDBJ databases">
        <authorList>
            <person name="Amadeo P."/>
            <person name="Zhao Q."/>
            <person name="Wortman J."/>
            <person name="Fraser-Liggett C."/>
            <person name="Carlton J."/>
        </authorList>
    </citation>
    <scope>NUCLEOTIDE SEQUENCE</scope>
    <source>
        <strain evidence="2">G3</strain>
    </source>
</reference>
<reference evidence="2" key="2">
    <citation type="journal article" date="2007" name="Science">
        <title>Draft genome sequence of the sexually transmitted pathogen Trichomonas vaginalis.</title>
        <authorList>
            <person name="Carlton J.M."/>
            <person name="Hirt R.P."/>
            <person name="Silva J.C."/>
            <person name="Delcher A.L."/>
            <person name="Schatz M."/>
            <person name="Zhao Q."/>
            <person name="Wortman J.R."/>
            <person name="Bidwell S.L."/>
            <person name="Alsmark U.C.M."/>
            <person name="Besteiro S."/>
            <person name="Sicheritz-Ponten T."/>
            <person name="Noel C.J."/>
            <person name="Dacks J.B."/>
            <person name="Foster P.G."/>
            <person name="Simillion C."/>
            <person name="Van de Peer Y."/>
            <person name="Miranda-Saavedra D."/>
            <person name="Barton G.J."/>
            <person name="Westrop G.D."/>
            <person name="Mueller S."/>
            <person name="Dessi D."/>
            <person name="Fiori P.L."/>
            <person name="Ren Q."/>
            <person name="Paulsen I."/>
            <person name="Zhang H."/>
            <person name="Bastida-Corcuera F.D."/>
            <person name="Simoes-Barbosa A."/>
            <person name="Brown M.T."/>
            <person name="Hayes R.D."/>
            <person name="Mukherjee M."/>
            <person name="Okumura C.Y."/>
            <person name="Schneider R."/>
            <person name="Smith A.J."/>
            <person name="Vanacova S."/>
            <person name="Villalvazo M."/>
            <person name="Haas B.J."/>
            <person name="Pertea M."/>
            <person name="Feldblyum T.V."/>
            <person name="Utterback T.R."/>
            <person name="Shu C.L."/>
            <person name="Osoegawa K."/>
            <person name="de Jong P.J."/>
            <person name="Hrdy I."/>
            <person name="Horvathova L."/>
            <person name="Zubacova Z."/>
            <person name="Dolezal P."/>
            <person name="Malik S.B."/>
            <person name="Logsdon J.M. Jr."/>
            <person name="Henze K."/>
            <person name="Gupta A."/>
            <person name="Wang C.C."/>
            <person name="Dunne R.L."/>
            <person name="Upcroft J.A."/>
            <person name="Upcroft P."/>
            <person name="White O."/>
            <person name="Salzberg S.L."/>
            <person name="Tang P."/>
            <person name="Chiu C.-H."/>
            <person name="Lee Y.-S."/>
            <person name="Embley T.M."/>
            <person name="Coombs G.H."/>
            <person name="Mottram J.C."/>
            <person name="Tachezy J."/>
            <person name="Fraser-Liggett C.M."/>
            <person name="Johnson P.J."/>
        </authorList>
    </citation>
    <scope>NUCLEOTIDE SEQUENCE [LARGE SCALE GENOMIC DNA]</scope>
    <source>
        <strain evidence="2">G3</strain>
    </source>
</reference>
<accession>A2F4N2</accession>
<protein>
    <submittedName>
        <fullName evidence="2">Uncharacterized protein</fullName>
    </submittedName>
</protein>
<feature type="compositionally biased region" description="Low complexity" evidence="1">
    <location>
        <begin position="169"/>
        <end position="189"/>
    </location>
</feature>
<feature type="compositionally biased region" description="Polar residues" evidence="1">
    <location>
        <begin position="147"/>
        <end position="167"/>
    </location>
</feature>
<name>A2F4N2_TRIV3</name>
<evidence type="ECO:0000313" key="2">
    <source>
        <dbReference type="EMBL" id="EAY00137.1"/>
    </source>
</evidence>
<dbReference type="InParanoid" id="A2F4N2"/>
<organism evidence="2 3">
    <name type="scientific">Trichomonas vaginalis (strain ATCC PRA-98 / G3)</name>
    <dbReference type="NCBI Taxonomy" id="412133"/>
    <lineage>
        <taxon>Eukaryota</taxon>
        <taxon>Metamonada</taxon>
        <taxon>Parabasalia</taxon>
        <taxon>Trichomonadida</taxon>
        <taxon>Trichomonadidae</taxon>
        <taxon>Trichomonas</taxon>
    </lineage>
</organism>
<gene>
    <name evidence="2" type="ORF">TVAG_330660</name>
</gene>
<sequence length="195" mass="22834">MYENLVERYPIFWNSMNKHLFNSETEEEDTSINISELSKHFYIESFINSLQIEVAPIEEEESFHFLHYPTEEQYIQPCGFSFDEEPTDILEFTNQIYVMQSVPQRFARNDDPGFEFPFFAYGEKTMAKNTAKPANANNTNAKAPNSYHKNPSGQADNRNQQNTSNYKGKNPNKFNKSNNRNNNNNNNNKNFKKNN</sequence>
<dbReference type="Proteomes" id="UP000001542">
    <property type="component" value="Unassembled WGS sequence"/>
</dbReference>
<dbReference type="AlphaFoldDB" id="A2F4N2"/>
<evidence type="ECO:0000313" key="3">
    <source>
        <dbReference type="Proteomes" id="UP000001542"/>
    </source>
</evidence>
<dbReference type="VEuPathDB" id="TrichDB:TVAG_330660"/>
<feature type="region of interest" description="Disordered" evidence="1">
    <location>
        <begin position="132"/>
        <end position="195"/>
    </location>
</feature>
<dbReference type="RefSeq" id="XP_001313066.1">
    <property type="nucleotide sequence ID" value="XM_001313065.1"/>
</dbReference>
<proteinExistence type="predicted"/>
<evidence type="ECO:0000256" key="1">
    <source>
        <dbReference type="SAM" id="MobiDB-lite"/>
    </source>
</evidence>
<dbReference type="VEuPathDB" id="TrichDB:TVAGG3_0583530"/>
<dbReference type="EMBL" id="DS113612">
    <property type="protein sequence ID" value="EAY00137.1"/>
    <property type="molecule type" value="Genomic_DNA"/>
</dbReference>